<keyword evidence="2" id="KW-0678">Repressor</keyword>
<reference evidence="9 11" key="2">
    <citation type="journal article" date="2018" name="FEMS Microbiol. Ecol.">
        <title>Co-invading symbiotic mutualists of Medicago polymorpha retain high ancestral diversity and contain diverse accessory genomes.</title>
        <authorList>
            <person name="Porter S.S."/>
            <person name="Faber-Hammond J.J."/>
            <person name="Friesen M.L."/>
        </authorList>
    </citation>
    <scope>NUCLEOTIDE SEQUENCE [LARGE SCALE GENOMIC DNA]</scope>
    <source>
        <strain evidence="9 11">Str16</strain>
    </source>
</reference>
<evidence type="ECO:0000256" key="4">
    <source>
        <dbReference type="ARBA" id="ARBA00023015"/>
    </source>
</evidence>
<reference evidence="10" key="3">
    <citation type="submission" date="2019-06" db="EMBL/GenBank/DDBJ databases">
        <authorList>
            <person name="Le Quere A."/>
            <person name="Colella S."/>
        </authorList>
    </citation>
    <scope>NUCLEOTIDE SEQUENCE</scope>
    <source>
        <strain evidence="10">EmedicaeMD41</strain>
    </source>
</reference>
<dbReference type="GO" id="GO:0005829">
    <property type="term" value="C:cytosol"/>
    <property type="evidence" value="ECO:0007669"/>
    <property type="project" value="TreeGrafter"/>
</dbReference>
<evidence type="ECO:0000256" key="5">
    <source>
        <dbReference type="ARBA" id="ARBA00023125"/>
    </source>
</evidence>
<feature type="binding site" evidence="7">
    <location>
        <position position="130"/>
    </location>
    <ligand>
        <name>Zn(2+)</name>
        <dbReference type="ChEBI" id="CHEBI:29105"/>
    </ligand>
</feature>
<dbReference type="InterPro" id="IPR036388">
    <property type="entry name" value="WH-like_DNA-bd_sf"/>
</dbReference>
<dbReference type="Pfam" id="PF01475">
    <property type="entry name" value="FUR"/>
    <property type="match status" value="1"/>
</dbReference>
<dbReference type="PANTHER" id="PTHR33202">
    <property type="entry name" value="ZINC UPTAKE REGULATION PROTEIN"/>
    <property type="match status" value="1"/>
</dbReference>
<proteinExistence type="inferred from homology"/>
<accession>A0A508WTH4</accession>
<evidence type="ECO:0000256" key="8">
    <source>
        <dbReference type="PIRSR" id="PIRSR602481-2"/>
    </source>
</evidence>
<evidence type="ECO:0000256" key="3">
    <source>
        <dbReference type="ARBA" id="ARBA00022833"/>
    </source>
</evidence>
<comment type="cofactor">
    <cofactor evidence="8">
        <name>Mn(2+)</name>
        <dbReference type="ChEBI" id="CHEBI:29035"/>
    </cofactor>
    <cofactor evidence="8">
        <name>Fe(2+)</name>
        <dbReference type="ChEBI" id="CHEBI:29033"/>
    </cofactor>
    <text evidence="8">Binds 1 Mn(2+) or Fe(2+) ion per subunit.</text>
</comment>
<dbReference type="Gene3D" id="1.10.10.10">
    <property type="entry name" value="Winged helix-like DNA-binding domain superfamily/Winged helix DNA-binding domain"/>
    <property type="match status" value="1"/>
</dbReference>
<dbReference type="OMA" id="FIGCSHP"/>
<dbReference type="Proteomes" id="UP001190825">
    <property type="component" value="Unassembled WGS sequence"/>
</dbReference>
<feature type="binding site" evidence="7">
    <location>
        <position position="87"/>
    </location>
    <ligand>
        <name>Zn(2+)</name>
        <dbReference type="ChEBI" id="CHEBI:29105"/>
    </ligand>
</feature>
<dbReference type="SUPFAM" id="SSF46785">
    <property type="entry name" value="Winged helix' DNA-binding domain"/>
    <property type="match status" value="1"/>
</dbReference>
<evidence type="ECO:0000256" key="1">
    <source>
        <dbReference type="ARBA" id="ARBA00007957"/>
    </source>
</evidence>
<dbReference type="InterPro" id="IPR002481">
    <property type="entry name" value="FUR"/>
</dbReference>
<evidence type="ECO:0000256" key="6">
    <source>
        <dbReference type="ARBA" id="ARBA00023163"/>
    </source>
</evidence>
<feature type="binding site" evidence="7">
    <location>
        <position position="127"/>
    </location>
    <ligand>
        <name>Zn(2+)</name>
        <dbReference type="ChEBI" id="CHEBI:29105"/>
    </ligand>
</feature>
<evidence type="ECO:0000256" key="2">
    <source>
        <dbReference type="ARBA" id="ARBA00022491"/>
    </source>
</evidence>
<dbReference type="PANTHER" id="PTHR33202:SF6">
    <property type="entry name" value="ZINC UPTAKE REGULATION PROTEIN"/>
    <property type="match status" value="1"/>
</dbReference>
<comment type="similarity">
    <text evidence="1">Belongs to the Fur family.</text>
</comment>
<reference evidence="9" key="1">
    <citation type="submission" date="2017-04" db="EMBL/GenBank/DDBJ databases">
        <authorList>
            <person name="Porter S."/>
            <person name="Friesen M.L."/>
            <person name="Faber-Hammond J."/>
        </authorList>
    </citation>
    <scope>NUCLEOTIDE SEQUENCE</scope>
    <source>
        <strain evidence="9">Str16</strain>
    </source>
</reference>
<dbReference type="GeneID" id="61613517"/>
<keyword evidence="3 7" id="KW-0862">Zinc</keyword>
<evidence type="ECO:0000313" key="10">
    <source>
        <dbReference type="EMBL" id="VTZ60837.1"/>
    </source>
</evidence>
<keyword evidence="7" id="KW-0479">Metal-binding</keyword>
<keyword evidence="8" id="KW-0408">Iron</keyword>
<dbReference type="EMBL" id="CABFNB010000086">
    <property type="protein sequence ID" value="VTZ60837.1"/>
    <property type="molecule type" value="Genomic_DNA"/>
</dbReference>
<name>A0A508WTH4_9HYPH</name>
<keyword evidence="6" id="KW-0804">Transcription</keyword>
<dbReference type="RefSeq" id="WP_011975836.1">
    <property type="nucleotide sequence ID" value="NZ_ATYC01000022.1"/>
</dbReference>
<evidence type="ECO:0000313" key="9">
    <source>
        <dbReference type="EMBL" id="PLU05992.1"/>
    </source>
</evidence>
<gene>
    <name evidence="9" type="ORF">BMJ33_06945</name>
    <name evidence="10" type="ORF">EMEDMD4_210018</name>
</gene>
<evidence type="ECO:0000256" key="7">
    <source>
        <dbReference type="PIRSR" id="PIRSR602481-1"/>
    </source>
</evidence>
<dbReference type="AlphaFoldDB" id="A0A508WTH4"/>
<dbReference type="InterPro" id="IPR036390">
    <property type="entry name" value="WH_DNA-bd_sf"/>
</dbReference>
<evidence type="ECO:0000313" key="11">
    <source>
        <dbReference type="Proteomes" id="UP001190825"/>
    </source>
</evidence>
<dbReference type="InterPro" id="IPR043135">
    <property type="entry name" value="Fur_C"/>
</dbReference>
<protein>
    <submittedName>
        <fullName evidence="10">Putative ferric uptake regulator, Fur family</fullName>
    </submittedName>
    <submittedName>
        <fullName evidence="9">Transcriptional repressor</fullName>
    </submittedName>
</protein>
<feature type="binding site" evidence="8">
    <location>
        <position position="102"/>
    </location>
    <ligand>
        <name>Fe cation</name>
        <dbReference type="ChEBI" id="CHEBI:24875"/>
    </ligand>
</feature>
<comment type="cofactor">
    <cofactor evidence="7">
        <name>Zn(2+)</name>
        <dbReference type="ChEBI" id="CHEBI:29105"/>
    </cofactor>
    <text evidence="7">Binds 1 zinc ion per subunit.</text>
</comment>
<dbReference type="EMBL" id="NBUC01000055">
    <property type="protein sequence ID" value="PLU05992.1"/>
    <property type="molecule type" value="Genomic_DNA"/>
</dbReference>
<dbReference type="GO" id="GO:0003700">
    <property type="term" value="F:DNA-binding transcription factor activity"/>
    <property type="evidence" value="ECO:0007669"/>
    <property type="project" value="InterPro"/>
</dbReference>
<dbReference type="GO" id="GO:1900376">
    <property type="term" value="P:regulation of secondary metabolite biosynthetic process"/>
    <property type="evidence" value="ECO:0007669"/>
    <property type="project" value="TreeGrafter"/>
</dbReference>
<sequence>MATPQLTKNQALVMGALTHSDGPLSAYTILDKLRDQGFRAPLQVYRALDKLLEYGLVHRLESLNAFVACACPHEHEHEHGVTAFTICEGCGQVTELQDEVIEERLSTLARAQEFKTEKTTIEIRGQCKSCAI</sequence>
<dbReference type="GO" id="GO:0000976">
    <property type="term" value="F:transcription cis-regulatory region binding"/>
    <property type="evidence" value="ECO:0007669"/>
    <property type="project" value="TreeGrafter"/>
</dbReference>
<keyword evidence="11" id="KW-1185">Reference proteome</keyword>
<dbReference type="Gene3D" id="3.30.1490.190">
    <property type="match status" value="1"/>
</dbReference>
<feature type="binding site" evidence="7">
    <location>
        <position position="90"/>
    </location>
    <ligand>
        <name>Zn(2+)</name>
        <dbReference type="ChEBI" id="CHEBI:29105"/>
    </ligand>
</feature>
<dbReference type="GO" id="GO:0045892">
    <property type="term" value="P:negative regulation of DNA-templated transcription"/>
    <property type="evidence" value="ECO:0007669"/>
    <property type="project" value="TreeGrafter"/>
</dbReference>
<dbReference type="Proteomes" id="UP000507954">
    <property type="component" value="Unassembled WGS sequence"/>
</dbReference>
<organism evidence="10">
    <name type="scientific">Sinorhizobium medicae</name>
    <dbReference type="NCBI Taxonomy" id="110321"/>
    <lineage>
        <taxon>Bacteria</taxon>
        <taxon>Pseudomonadati</taxon>
        <taxon>Pseudomonadota</taxon>
        <taxon>Alphaproteobacteria</taxon>
        <taxon>Hyphomicrobiales</taxon>
        <taxon>Rhizobiaceae</taxon>
        <taxon>Sinorhizobium/Ensifer group</taxon>
        <taxon>Sinorhizobium</taxon>
    </lineage>
</organism>
<keyword evidence="4" id="KW-0805">Transcription regulation</keyword>
<dbReference type="GO" id="GO:0008270">
    <property type="term" value="F:zinc ion binding"/>
    <property type="evidence" value="ECO:0007669"/>
    <property type="project" value="TreeGrafter"/>
</dbReference>
<keyword evidence="5" id="KW-0238">DNA-binding</keyword>